<dbReference type="AlphaFoldDB" id="A0A1V4KVY1"/>
<organism evidence="1 2">
    <name type="scientific">Patagioenas fasciata monilis</name>
    <dbReference type="NCBI Taxonomy" id="372326"/>
    <lineage>
        <taxon>Eukaryota</taxon>
        <taxon>Metazoa</taxon>
        <taxon>Chordata</taxon>
        <taxon>Craniata</taxon>
        <taxon>Vertebrata</taxon>
        <taxon>Euteleostomi</taxon>
        <taxon>Archelosauria</taxon>
        <taxon>Archosauria</taxon>
        <taxon>Dinosauria</taxon>
        <taxon>Saurischia</taxon>
        <taxon>Theropoda</taxon>
        <taxon>Coelurosauria</taxon>
        <taxon>Aves</taxon>
        <taxon>Neognathae</taxon>
        <taxon>Neoaves</taxon>
        <taxon>Columbimorphae</taxon>
        <taxon>Columbiformes</taxon>
        <taxon>Columbidae</taxon>
        <taxon>Patagioenas</taxon>
    </lineage>
</organism>
<dbReference type="Proteomes" id="UP000190648">
    <property type="component" value="Unassembled WGS sequence"/>
</dbReference>
<dbReference type="EMBL" id="LSYS01001520">
    <property type="protein sequence ID" value="OPJ88669.1"/>
    <property type="molecule type" value="Genomic_DNA"/>
</dbReference>
<reference evidence="1 2" key="1">
    <citation type="submission" date="2016-02" db="EMBL/GenBank/DDBJ databases">
        <title>Band-tailed pigeon sequencing and assembly.</title>
        <authorList>
            <person name="Soares A.E."/>
            <person name="Novak B.J."/>
            <person name="Rice E.S."/>
            <person name="O'Connell B."/>
            <person name="Chang D."/>
            <person name="Weber S."/>
            <person name="Shapiro B."/>
        </authorList>
    </citation>
    <scope>NUCLEOTIDE SEQUENCE [LARGE SCALE GENOMIC DNA]</scope>
    <source>
        <strain evidence="1">BTP2013</strain>
        <tissue evidence="1">Blood</tissue>
    </source>
</reference>
<accession>A0A1V4KVY1</accession>
<sequence length="75" mass="8232">MAAGKTGMGLVPFPRAGLGVSSCAQALRGLMDEEVLRRQQHYREITPLGNGTRCDFVPLVNITKYQLFPGFSKSF</sequence>
<evidence type="ECO:0000313" key="1">
    <source>
        <dbReference type="EMBL" id="OPJ88669.1"/>
    </source>
</evidence>
<name>A0A1V4KVY1_PATFA</name>
<comment type="caution">
    <text evidence="1">The sequence shown here is derived from an EMBL/GenBank/DDBJ whole genome shotgun (WGS) entry which is preliminary data.</text>
</comment>
<protein>
    <submittedName>
        <fullName evidence="1">Uncharacterized protein</fullName>
    </submittedName>
</protein>
<proteinExistence type="predicted"/>
<keyword evidence="2" id="KW-1185">Reference proteome</keyword>
<gene>
    <name evidence="1" type="ORF">AV530_003160</name>
</gene>
<evidence type="ECO:0000313" key="2">
    <source>
        <dbReference type="Proteomes" id="UP000190648"/>
    </source>
</evidence>